<dbReference type="GO" id="GO:0005634">
    <property type="term" value="C:nucleus"/>
    <property type="evidence" value="ECO:0007669"/>
    <property type="project" value="UniProtKB-SubCell"/>
</dbReference>
<evidence type="ECO:0000256" key="6">
    <source>
        <dbReference type="ARBA" id="ARBA00023306"/>
    </source>
</evidence>
<dbReference type="Pfam" id="PF00498">
    <property type="entry name" value="FHA"/>
    <property type="match status" value="1"/>
</dbReference>
<evidence type="ECO:0000256" key="2">
    <source>
        <dbReference type="ARBA" id="ARBA00022499"/>
    </source>
</evidence>
<evidence type="ECO:0000256" key="7">
    <source>
        <dbReference type="SAM" id="MobiDB-lite"/>
    </source>
</evidence>
<dbReference type="Pfam" id="PF15276">
    <property type="entry name" value="PP1_bind"/>
    <property type="match status" value="1"/>
</dbReference>
<evidence type="ECO:0000313" key="10">
    <source>
        <dbReference type="Ensembl" id="ENSATEP00000076381.1"/>
    </source>
</evidence>
<name>A0AAQ6INL7_ANATE</name>
<protein>
    <recommendedName>
        <fullName evidence="9">FHA domain-containing protein</fullName>
    </recommendedName>
</protein>
<dbReference type="GO" id="GO:0007088">
    <property type="term" value="P:regulation of mitotic nuclear division"/>
    <property type="evidence" value="ECO:0007669"/>
    <property type="project" value="TreeGrafter"/>
</dbReference>
<keyword evidence="11" id="KW-1185">Reference proteome</keyword>
<feature type="compositionally biased region" description="Basic and acidic residues" evidence="7">
    <location>
        <begin position="1076"/>
        <end position="1089"/>
    </location>
</feature>
<dbReference type="SMART" id="SM01295">
    <property type="entry name" value="K167R"/>
    <property type="match status" value="1"/>
</dbReference>
<feature type="compositionally biased region" description="Polar residues" evidence="7">
    <location>
        <begin position="1101"/>
        <end position="1110"/>
    </location>
</feature>
<keyword evidence="8" id="KW-0812">Transmembrane</keyword>
<feature type="domain" description="FHA" evidence="9">
    <location>
        <begin position="26"/>
        <end position="76"/>
    </location>
</feature>
<reference evidence="10" key="3">
    <citation type="submission" date="2025-09" db="UniProtKB">
        <authorList>
            <consortium name="Ensembl"/>
        </authorList>
    </citation>
    <scope>IDENTIFICATION</scope>
</reference>
<reference evidence="10" key="2">
    <citation type="submission" date="2025-08" db="UniProtKB">
        <authorList>
            <consortium name="Ensembl"/>
        </authorList>
    </citation>
    <scope>IDENTIFICATION</scope>
</reference>
<keyword evidence="6" id="KW-0131">Cell cycle</keyword>
<dbReference type="SMART" id="SM00240">
    <property type="entry name" value="FHA"/>
    <property type="match status" value="1"/>
</dbReference>
<feature type="region of interest" description="Disordered" evidence="7">
    <location>
        <begin position="945"/>
        <end position="1110"/>
    </location>
</feature>
<dbReference type="PANTHER" id="PTHR21603">
    <property type="entry name" value="ANTIGEN KI-67-LIKE PROTEIN"/>
    <property type="match status" value="1"/>
</dbReference>
<feature type="region of interest" description="Disordered" evidence="7">
    <location>
        <begin position="220"/>
        <end position="260"/>
    </location>
</feature>
<feature type="region of interest" description="Disordered" evidence="7">
    <location>
        <begin position="895"/>
        <end position="919"/>
    </location>
</feature>
<feature type="compositionally biased region" description="Polar residues" evidence="7">
    <location>
        <begin position="713"/>
        <end position="734"/>
    </location>
</feature>
<dbReference type="Ensembl" id="ENSATET00000076264.1">
    <property type="protein sequence ID" value="ENSATEP00000076381.1"/>
    <property type="gene ID" value="ENSATEG00000033759.1"/>
</dbReference>
<feature type="transmembrane region" description="Helical" evidence="8">
    <location>
        <begin position="286"/>
        <end position="303"/>
    </location>
</feature>
<keyword evidence="2" id="KW-1017">Isopeptide bond</keyword>
<dbReference type="PANTHER" id="PTHR21603:SF17">
    <property type="entry name" value="PROLIFERATION MARKER PROTEIN KI-67"/>
    <property type="match status" value="1"/>
</dbReference>
<evidence type="ECO:0000256" key="1">
    <source>
        <dbReference type="ARBA" id="ARBA00004123"/>
    </source>
</evidence>
<dbReference type="CDD" id="cd22673">
    <property type="entry name" value="FHA_Ki67"/>
    <property type="match status" value="1"/>
</dbReference>
<dbReference type="PROSITE" id="PS50006">
    <property type="entry name" value="FHA_DOMAIN"/>
    <property type="match status" value="1"/>
</dbReference>
<feature type="region of interest" description="Disordered" evidence="7">
    <location>
        <begin position="153"/>
        <end position="187"/>
    </location>
</feature>
<feature type="compositionally biased region" description="Basic residues" evidence="7">
    <location>
        <begin position="1033"/>
        <end position="1042"/>
    </location>
</feature>
<dbReference type="Pfam" id="PF08065">
    <property type="entry name" value="KI67R"/>
    <property type="match status" value="1"/>
</dbReference>
<keyword evidence="8" id="KW-0472">Membrane</keyword>
<feature type="compositionally biased region" description="Polar residues" evidence="7">
    <location>
        <begin position="245"/>
        <end position="260"/>
    </location>
</feature>
<dbReference type="Gene3D" id="2.60.200.20">
    <property type="match status" value="1"/>
</dbReference>
<feature type="compositionally biased region" description="Low complexity" evidence="7">
    <location>
        <begin position="380"/>
        <end position="420"/>
    </location>
</feature>
<dbReference type="GO" id="GO:0005694">
    <property type="term" value="C:chromosome"/>
    <property type="evidence" value="ECO:0007669"/>
    <property type="project" value="TreeGrafter"/>
</dbReference>
<evidence type="ECO:0000256" key="4">
    <source>
        <dbReference type="ARBA" id="ARBA00022843"/>
    </source>
</evidence>
<evidence type="ECO:0000256" key="5">
    <source>
        <dbReference type="ARBA" id="ARBA00023242"/>
    </source>
</evidence>
<dbReference type="GO" id="GO:0051983">
    <property type="term" value="P:regulation of chromosome segregation"/>
    <property type="evidence" value="ECO:0007669"/>
    <property type="project" value="TreeGrafter"/>
</dbReference>
<feature type="compositionally biased region" description="Basic and acidic residues" evidence="7">
    <location>
        <begin position="965"/>
        <end position="982"/>
    </location>
</feature>
<keyword evidence="4" id="KW-0832">Ubl conjugation</keyword>
<evidence type="ECO:0000259" key="9">
    <source>
        <dbReference type="PROSITE" id="PS50006"/>
    </source>
</evidence>
<comment type="subcellular location">
    <subcellularLocation>
        <location evidence="1">Nucleus</location>
    </subcellularLocation>
</comment>
<reference evidence="10 11" key="1">
    <citation type="submission" date="2021-04" db="EMBL/GenBank/DDBJ databases">
        <authorList>
            <consortium name="Wellcome Sanger Institute Data Sharing"/>
        </authorList>
    </citation>
    <scope>NUCLEOTIDE SEQUENCE [LARGE SCALE GENOMIC DNA]</scope>
</reference>
<feature type="compositionally biased region" description="Basic and acidic residues" evidence="7">
    <location>
        <begin position="235"/>
        <end position="244"/>
    </location>
</feature>
<evidence type="ECO:0000256" key="3">
    <source>
        <dbReference type="ARBA" id="ARBA00022553"/>
    </source>
</evidence>
<dbReference type="Proteomes" id="UP000265040">
    <property type="component" value="Chromosome 19"/>
</dbReference>
<dbReference type="AlphaFoldDB" id="A0AAQ6INL7"/>
<feature type="compositionally biased region" description="Polar residues" evidence="7">
    <location>
        <begin position="467"/>
        <end position="482"/>
    </location>
</feature>
<dbReference type="GeneTree" id="ENSGT00940000154352"/>
<proteinExistence type="predicted"/>
<feature type="region of interest" description="Disordered" evidence="7">
    <location>
        <begin position="713"/>
        <end position="740"/>
    </location>
</feature>
<accession>A0AAQ6INL7</accession>
<feature type="compositionally biased region" description="Polar residues" evidence="7">
    <location>
        <begin position="153"/>
        <end position="167"/>
    </location>
</feature>
<dbReference type="InterPro" id="IPR012568">
    <property type="entry name" value="KI67R"/>
</dbReference>
<keyword evidence="8" id="KW-1133">Transmembrane helix</keyword>
<feature type="compositionally biased region" description="Polar residues" evidence="7">
    <location>
        <begin position="441"/>
        <end position="450"/>
    </location>
</feature>
<keyword evidence="5" id="KW-0539">Nucleus</keyword>
<dbReference type="InterPro" id="IPR000253">
    <property type="entry name" value="FHA_dom"/>
</dbReference>
<keyword evidence="3" id="KW-0597">Phosphoprotein</keyword>
<feature type="region of interest" description="Disordered" evidence="7">
    <location>
        <begin position="317"/>
        <end position="482"/>
    </location>
</feature>
<dbReference type="SUPFAM" id="SSF49879">
    <property type="entry name" value="SMAD/FHA domain"/>
    <property type="match status" value="1"/>
</dbReference>
<dbReference type="InterPro" id="IPR029334">
    <property type="entry name" value="PP1-bd"/>
</dbReference>
<evidence type="ECO:0000256" key="8">
    <source>
        <dbReference type="SAM" id="Phobius"/>
    </source>
</evidence>
<sequence length="1159" mass="127488">MPLHGKIVVIKRSGGDGTEFPLTATCLFGRKPDCDIRIQLPQVSKEHCRIDLNENKEVILTNLSSVNPTRVNGEVLQQSDRLKHGDVITIIDRSFRYPHLKDGTNHDNIQRSLEKTVEVESKEDGSLLQNKTISPFSDLYQMIKKSLDVTTPRKSSASLIQTPSSRFCTPKPGSVRKPVLSTEDKSTHKKDEVVVFSGVNEFKVPADSLTVGTPKSVKKQRKSFQVPTAEIAESTSEKGEHSAKSDTTSPPKRNRVTPQRFTACEVTEQISAQRTKSPHVCLFSKLMYVIIVFFFSFFFFNVVKEVPKKRKSGELAADLPKPQMKRKRVSFGGHLSPELFDKRLPPDSPLRKGATPRRSLCLAKPKVSLLRRASVIGSLKAPSPGKKSPKSKTPSPKATSPGKKSPKSKTPSPKATSPGKKSPKSKTPPPEVNEQPKAQAKPTTPGQMTPNVKRRSSVVVSAPAHQESVTAKTPLSSIQTPTVQGRFSVSRISTPSPVVEDAVSDKVSSIAITPKIPLRRKSMKSSSRKIQSVTKSAVKVMHRRSGISRASMKVINSWADIVKFGQTKTQVTAPAKKITPARKLKGHASTGHADSPVTIVVGKAYKQKIVYPTGAAPRAVTNMALFKKDIKMDEDLTGNQMFKTPANERRRRSATRTPVESLGTSVIEPSVLTTPEEPGEMIVSPLSVASTVKGRRYNSEAVQRLLNVDALENNSDCSEQQSTDLKTSPVTTPKQKPGPSELCLTGVKRLMKTPKERVEPVEDIRGRLLVTPKQTIQQQVCLTGVKRLMKTPTSLEADYLNLDGVEEVLQTPNSPSACLTGIKRIMKTPKEESAPVENRVGVKRLMKTPREKSKPVEDHFGIKRLMKSPRLRGNAPVEDFEGLQELMEESIADSTGHTEINKEVPNGLSSGAVDEDSPVEEPKVDMVENVPEEQPEVENTTVTEINTAVADDDHTKKSLRGRRAKATESKAPEVKQETKENSNDVCPTPVRGRRLKKTETTAPLAVRQTTRNSSKDVELTMNESATQPSKIAVKPKRGRNAKKAKDEAEMQEVQEVTTERESVPEAVSEQCPPVSVDHKANDAPLEKTVTKPRRGRKTKQTEQSQSALEQENVPQANMAEGIILSIFAFMLLIWTLCNMSKCEGILINVFSILGGCMFQ</sequence>
<evidence type="ECO:0000313" key="11">
    <source>
        <dbReference type="Proteomes" id="UP000265040"/>
    </source>
</evidence>
<organism evidence="10 11">
    <name type="scientific">Anabas testudineus</name>
    <name type="common">Climbing perch</name>
    <name type="synonym">Anthias testudineus</name>
    <dbReference type="NCBI Taxonomy" id="64144"/>
    <lineage>
        <taxon>Eukaryota</taxon>
        <taxon>Metazoa</taxon>
        <taxon>Chordata</taxon>
        <taxon>Craniata</taxon>
        <taxon>Vertebrata</taxon>
        <taxon>Euteleostomi</taxon>
        <taxon>Actinopterygii</taxon>
        <taxon>Neopterygii</taxon>
        <taxon>Teleostei</taxon>
        <taxon>Neoteleostei</taxon>
        <taxon>Acanthomorphata</taxon>
        <taxon>Anabantaria</taxon>
        <taxon>Anabantiformes</taxon>
        <taxon>Anabantoidei</taxon>
        <taxon>Anabantidae</taxon>
        <taxon>Anabas</taxon>
    </lineage>
</organism>
<dbReference type="InterPro" id="IPR008984">
    <property type="entry name" value="SMAD_FHA_dom_sf"/>
</dbReference>